<accession>A0A098TLI9</accession>
<evidence type="ECO:0000313" key="3">
    <source>
        <dbReference type="Proteomes" id="UP000030170"/>
    </source>
</evidence>
<dbReference type="STRING" id="1497020.DO97_16220"/>
<dbReference type="RefSeq" id="WP_036536037.1">
    <property type="nucleotide sequence ID" value="NZ_JJML01000055.1"/>
</dbReference>
<proteinExistence type="predicted"/>
<dbReference type="Proteomes" id="UP000030170">
    <property type="component" value="Unassembled WGS sequence"/>
</dbReference>
<dbReference type="OrthoDB" id="488725at2"/>
<keyword evidence="3" id="KW-1185">Reference proteome</keyword>
<feature type="region of interest" description="Disordered" evidence="1">
    <location>
        <begin position="1"/>
        <end position="27"/>
    </location>
</feature>
<comment type="caution">
    <text evidence="2">The sequence shown here is derived from an EMBL/GenBank/DDBJ whole genome shotgun (WGS) entry which is preliminary data.</text>
</comment>
<gene>
    <name evidence="2" type="ORF">DO97_16220</name>
</gene>
<name>A0A098TLI9_9CYAN</name>
<protein>
    <submittedName>
        <fullName evidence="2">Uncharacterized protein</fullName>
    </submittedName>
</protein>
<reference evidence="2 3" key="1">
    <citation type="journal article" date="2014" name="Mol. Ecol.">
        <title>Evolution of Synechococcus.</title>
        <authorList>
            <person name="Dvorak P."/>
            <person name="Casamatta D."/>
            <person name="Hasler P."/>
            <person name="Poulickova A."/>
            <person name="Ondrej V."/>
            <person name="Sanges R."/>
        </authorList>
    </citation>
    <scope>NUCLEOTIDE SEQUENCE [LARGE SCALE GENOMIC DNA]</scope>
    <source>
        <strain evidence="2 3">CAUP A 1101</strain>
    </source>
</reference>
<sequence length="83" mass="9433">MPKGNPKPIITPEFEANKIKRSDDTTDPLAQQQLQVRVGQDVDNAIRKLGNQKTEWLRRVITEAAKRELMGFGEGNLSEEEQQ</sequence>
<organism evidence="2 3">
    <name type="scientific">Neosynechococcus sphagnicola sy1</name>
    <dbReference type="NCBI Taxonomy" id="1497020"/>
    <lineage>
        <taxon>Bacteria</taxon>
        <taxon>Bacillati</taxon>
        <taxon>Cyanobacteriota</taxon>
        <taxon>Cyanophyceae</taxon>
        <taxon>Neosynechococcales</taxon>
        <taxon>Neosynechococcaceae</taxon>
        <taxon>Neosynechococcus</taxon>
    </lineage>
</organism>
<evidence type="ECO:0000313" key="2">
    <source>
        <dbReference type="EMBL" id="KGF71713.1"/>
    </source>
</evidence>
<dbReference type="EMBL" id="JJML01000055">
    <property type="protein sequence ID" value="KGF71713.1"/>
    <property type="molecule type" value="Genomic_DNA"/>
</dbReference>
<dbReference type="AlphaFoldDB" id="A0A098TLI9"/>
<evidence type="ECO:0000256" key="1">
    <source>
        <dbReference type="SAM" id="MobiDB-lite"/>
    </source>
</evidence>
<feature type="compositionally biased region" description="Basic and acidic residues" evidence="1">
    <location>
        <begin position="15"/>
        <end position="24"/>
    </location>
</feature>